<keyword evidence="2" id="KW-1133">Transmembrane helix</keyword>
<feature type="compositionally biased region" description="Low complexity" evidence="1">
    <location>
        <begin position="297"/>
        <end position="320"/>
    </location>
</feature>
<dbReference type="Proteomes" id="UP000295443">
    <property type="component" value="Unassembled WGS sequence"/>
</dbReference>
<evidence type="ECO:0000313" key="5">
    <source>
        <dbReference type="EMBL" id="TCJ11866.1"/>
    </source>
</evidence>
<dbReference type="Pfam" id="PF25800">
    <property type="entry name" value="FimV_N"/>
    <property type="match status" value="1"/>
</dbReference>
<keyword evidence="6" id="KW-1185">Reference proteome</keyword>
<feature type="region of interest" description="Disordered" evidence="1">
    <location>
        <begin position="274"/>
        <end position="325"/>
    </location>
</feature>
<dbReference type="InterPro" id="IPR057840">
    <property type="entry name" value="FimV_N"/>
</dbReference>
<dbReference type="AlphaFoldDB" id="A0A4V2NV25"/>
<feature type="region of interest" description="Disordered" evidence="1">
    <location>
        <begin position="203"/>
        <end position="234"/>
    </location>
</feature>
<feature type="signal peptide" evidence="3">
    <location>
        <begin position="1"/>
        <end position="22"/>
    </location>
</feature>
<keyword evidence="2" id="KW-0812">Transmembrane</keyword>
<dbReference type="RefSeq" id="WP_131448533.1">
    <property type="nucleotide sequence ID" value="NZ_SJZB01000048.1"/>
</dbReference>
<dbReference type="EMBL" id="SJZB01000048">
    <property type="protein sequence ID" value="TCJ11866.1"/>
    <property type="molecule type" value="Genomic_DNA"/>
</dbReference>
<feature type="compositionally biased region" description="Basic residues" evidence="1">
    <location>
        <begin position="153"/>
        <end position="168"/>
    </location>
</feature>
<feature type="chain" id="PRO_5020348893" description="FimV N-terminal domain-containing protein" evidence="3">
    <location>
        <begin position="23"/>
        <end position="505"/>
    </location>
</feature>
<keyword evidence="2" id="KW-0472">Membrane</keyword>
<sequence>MPISLRRLMALIPLLVSFGAHAFGFGEVAVSSHLGEPLRASVPVSLDEGTAFLDHCARLVGPALHHPDLGRAQIDVINRDGRHYVTISTDRPVNDPVLEFTLRTEGCGPTMQKDFVILLSPNDANATPPHVVAAPLAAPDTGSRRAEAAAPVGRRRAVSPPAKPRHRSTAQASKAPVAAASVATPPPEPRIVAPVAPAAPVQAMPEPAPELAAPAPAEQAPASPDEPAVEPAPAAPRTWSPYLWLPVALVLAALVALWLKRRERHYDFQNRTLPAMPSSRRERPRPVASQAAARTQPELTPALAPTAATAMRPARPATARPEPPAAIEVGKPNADGIEAKTIQPSDFGVNSVAAFDHVMELAEVMLAFGRSGQAIDALRQHIRDNPRQSVDPWLKLLELYHQSNQRAEFDALAADLHKYYNVAIADWSDYAASPVAGPLSLESLPHVMARLSTNWGSQACLDYINHLLLDNRGGQRLGFALDIVRDILMLRNVLRELNADAASAV</sequence>
<proteinExistence type="predicted"/>
<feature type="compositionally biased region" description="Low complexity" evidence="1">
    <location>
        <begin position="169"/>
        <end position="183"/>
    </location>
</feature>
<evidence type="ECO:0000256" key="1">
    <source>
        <dbReference type="SAM" id="MobiDB-lite"/>
    </source>
</evidence>
<name>A0A4V2NV25_9PROT</name>
<feature type="transmembrane region" description="Helical" evidence="2">
    <location>
        <begin position="239"/>
        <end position="259"/>
    </location>
</feature>
<comment type="caution">
    <text evidence="5">The sequence shown here is derived from an EMBL/GenBank/DDBJ whole genome shotgun (WGS) entry which is preliminary data.</text>
</comment>
<evidence type="ECO:0000313" key="6">
    <source>
        <dbReference type="Proteomes" id="UP000295443"/>
    </source>
</evidence>
<organism evidence="5 6">
    <name type="scientific">Parasulfuritortus cantonensis</name>
    <dbReference type="NCBI Taxonomy" id="2528202"/>
    <lineage>
        <taxon>Bacteria</taxon>
        <taxon>Pseudomonadati</taxon>
        <taxon>Pseudomonadota</taxon>
        <taxon>Betaproteobacteria</taxon>
        <taxon>Nitrosomonadales</taxon>
        <taxon>Thiobacillaceae</taxon>
        <taxon>Parasulfuritortus</taxon>
    </lineage>
</organism>
<evidence type="ECO:0000259" key="4">
    <source>
        <dbReference type="Pfam" id="PF25800"/>
    </source>
</evidence>
<evidence type="ECO:0000256" key="2">
    <source>
        <dbReference type="SAM" id="Phobius"/>
    </source>
</evidence>
<protein>
    <recommendedName>
        <fullName evidence="4">FimV N-terminal domain-containing protein</fullName>
    </recommendedName>
</protein>
<gene>
    <name evidence="5" type="ORF">EZJ19_13735</name>
</gene>
<reference evidence="5 6" key="1">
    <citation type="submission" date="2019-03" db="EMBL/GenBank/DDBJ databases">
        <title>Genome sequence of Thiobacillaceae bacterium LSR1, a sulfur-oxidizing bacterium isolated from freshwater sediment.</title>
        <authorList>
            <person name="Li S."/>
        </authorList>
    </citation>
    <scope>NUCLEOTIDE SEQUENCE [LARGE SCALE GENOMIC DNA]</scope>
    <source>
        <strain evidence="5 6">LSR1</strain>
    </source>
</reference>
<keyword evidence="3" id="KW-0732">Signal</keyword>
<accession>A0A4V2NV25</accession>
<feature type="domain" description="FimV N-terminal" evidence="4">
    <location>
        <begin position="24"/>
        <end position="121"/>
    </location>
</feature>
<dbReference type="OrthoDB" id="9177851at2"/>
<feature type="region of interest" description="Disordered" evidence="1">
    <location>
        <begin position="134"/>
        <end position="188"/>
    </location>
</feature>
<evidence type="ECO:0000256" key="3">
    <source>
        <dbReference type="SAM" id="SignalP"/>
    </source>
</evidence>